<proteinExistence type="predicted"/>
<feature type="non-terminal residue" evidence="1">
    <location>
        <position position="1"/>
    </location>
</feature>
<gene>
    <name evidence="1" type="ORF">MSPICULIGERA_LOCUS21728</name>
</gene>
<dbReference type="Proteomes" id="UP001177023">
    <property type="component" value="Unassembled WGS sequence"/>
</dbReference>
<accession>A0AA36DA35</accession>
<comment type="caution">
    <text evidence="1">The sequence shown here is derived from an EMBL/GenBank/DDBJ whole genome shotgun (WGS) entry which is preliminary data.</text>
</comment>
<protein>
    <submittedName>
        <fullName evidence="1">Uncharacterized protein</fullName>
    </submittedName>
</protein>
<evidence type="ECO:0000313" key="1">
    <source>
        <dbReference type="EMBL" id="CAJ0583657.1"/>
    </source>
</evidence>
<organism evidence="1 2">
    <name type="scientific">Mesorhabditis spiculigera</name>
    <dbReference type="NCBI Taxonomy" id="96644"/>
    <lineage>
        <taxon>Eukaryota</taxon>
        <taxon>Metazoa</taxon>
        <taxon>Ecdysozoa</taxon>
        <taxon>Nematoda</taxon>
        <taxon>Chromadorea</taxon>
        <taxon>Rhabditida</taxon>
        <taxon>Rhabditina</taxon>
        <taxon>Rhabditomorpha</taxon>
        <taxon>Rhabditoidea</taxon>
        <taxon>Rhabditidae</taxon>
        <taxon>Mesorhabditinae</taxon>
        <taxon>Mesorhabditis</taxon>
    </lineage>
</organism>
<dbReference type="AlphaFoldDB" id="A0AA36DA35"/>
<evidence type="ECO:0000313" key="2">
    <source>
        <dbReference type="Proteomes" id="UP001177023"/>
    </source>
</evidence>
<keyword evidence="2" id="KW-1185">Reference proteome</keyword>
<name>A0AA36DA35_9BILA</name>
<sequence length="239" mass="28014">MWKQLRNYQTMSMLHNTILLRCMFKNNLIHPRIMANGNALIYDMYRRVFRAARKRILAVPIDKNPRKYLALKDVESAGIHSAFDTYSRNSMLVDSVYEVYKNLFDELKRAHTLLDMKITLNKGIVGVDHLLTQADLGAFYTQLKQFETYNGFFVRGKYITLLDMTSMLFTMRDFTKSTYYATGVRILAHELGHSYITPYWQGLARNCTIEHYQETCEIFIEVFSSTNPHSFRKAVKVEN</sequence>
<dbReference type="EMBL" id="CATQJA010002665">
    <property type="protein sequence ID" value="CAJ0583657.1"/>
    <property type="molecule type" value="Genomic_DNA"/>
</dbReference>
<reference evidence="1" key="1">
    <citation type="submission" date="2023-06" db="EMBL/GenBank/DDBJ databases">
        <authorList>
            <person name="Delattre M."/>
        </authorList>
    </citation>
    <scope>NUCLEOTIDE SEQUENCE</scope>
    <source>
        <strain evidence="1">AF72</strain>
    </source>
</reference>